<gene>
    <name evidence="1" type="ORF">GLW04_14240</name>
</gene>
<accession>A0A845DW87</accession>
<protein>
    <submittedName>
        <fullName evidence="1">Arginine deiminase</fullName>
    </submittedName>
</protein>
<dbReference type="Pfam" id="PF02274">
    <property type="entry name" value="ADI"/>
    <property type="match status" value="1"/>
</dbReference>
<dbReference type="PANTHER" id="PTHR47271:SF2">
    <property type="entry name" value="ARGININE DEIMINASE"/>
    <property type="match status" value="1"/>
</dbReference>
<dbReference type="GO" id="GO:0019546">
    <property type="term" value="P:L-arginine deiminase pathway"/>
    <property type="evidence" value="ECO:0007669"/>
    <property type="project" value="TreeGrafter"/>
</dbReference>
<dbReference type="AlphaFoldDB" id="A0A845DW87"/>
<organism evidence="1 2">
    <name type="scientific">Halobacillus litoralis</name>
    <dbReference type="NCBI Taxonomy" id="45668"/>
    <lineage>
        <taxon>Bacteria</taxon>
        <taxon>Bacillati</taxon>
        <taxon>Bacillota</taxon>
        <taxon>Bacilli</taxon>
        <taxon>Bacillales</taxon>
        <taxon>Bacillaceae</taxon>
        <taxon>Halobacillus</taxon>
    </lineage>
</organism>
<sequence>MLIHPYCCNEYDELKKVIMCSPSTSAIPNQAAADDVQWEKPVNPEKTAAAFQEMTDAMAEEGVEVIDYASHLPDHTQSFHSRLINRVFVRDLACVIGTLVVPGEAGISMRRPEYLHAHTLFRDWFPKDRFSIQANNRVNALEFGDVLVLRKDAVFINTGLRTSFESVQKLLPQLWEKGVTEVGVIDLPRRGDTMHMDMNCNVAAPDLLIAKSYMKYFPVQVFTAKESTYMMMDDFITRHGYDIFWRDEIHHTVADINFLNVNPETLLVSTKAHKKVLHHEKLKKKNIIRVDVDELENGGGGIRCMTLPVERR</sequence>
<evidence type="ECO:0000313" key="2">
    <source>
        <dbReference type="Proteomes" id="UP000460949"/>
    </source>
</evidence>
<evidence type="ECO:0000313" key="1">
    <source>
        <dbReference type="EMBL" id="MYL21059.1"/>
    </source>
</evidence>
<proteinExistence type="predicted"/>
<dbReference type="Proteomes" id="UP000460949">
    <property type="component" value="Unassembled WGS sequence"/>
</dbReference>
<dbReference type="Gene3D" id="3.75.10.10">
    <property type="entry name" value="L-arginine/glycine Amidinotransferase, Chain A"/>
    <property type="match status" value="1"/>
</dbReference>
<dbReference type="EMBL" id="WMET01000003">
    <property type="protein sequence ID" value="MYL21059.1"/>
    <property type="molecule type" value="Genomic_DNA"/>
</dbReference>
<reference evidence="1 2" key="1">
    <citation type="submission" date="2019-11" db="EMBL/GenBank/DDBJ databases">
        <title>Genome sequences of 17 halophilic strains isolated from different environments.</title>
        <authorList>
            <person name="Furrow R.E."/>
        </authorList>
    </citation>
    <scope>NUCLEOTIDE SEQUENCE [LARGE SCALE GENOMIC DNA]</scope>
    <source>
        <strain evidence="1 2">22511_23_Filter</strain>
    </source>
</reference>
<dbReference type="SUPFAM" id="SSF55909">
    <property type="entry name" value="Pentein"/>
    <property type="match status" value="1"/>
</dbReference>
<dbReference type="GO" id="GO:0016990">
    <property type="term" value="F:arginine deiminase activity"/>
    <property type="evidence" value="ECO:0007669"/>
    <property type="project" value="TreeGrafter"/>
</dbReference>
<comment type="caution">
    <text evidence="1">The sequence shown here is derived from an EMBL/GenBank/DDBJ whole genome shotgun (WGS) entry which is preliminary data.</text>
</comment>
<dbReference type="RefSeq" id="WP_160838660.1">
    <property type="nucleotide sequence ID" value="NZ_WMET01000003.1"/>
</dbReference>
<dbReference type="PANTHER" id="PTHR47271">
    <property type="entry name" value="ARGININE DEIMINASE"/>
    <property type="match status" value="1"/>
</dbReference>
<name>A0A845DW87_9BACI</name>